<feature type="region of interest" description="Disordered" evidence="1">
    <location>
        <begin position="63"/>
        <end position="110"/>
    </location>
</feature>
<protein>
    <submittedName>
        <fullName evidence="3">Uncharacterized protein</fullName>
    </submittedName>
</protein>
<organism evidence="2 3">
    <name type="scientific">Plectus sambesii</name>
    <dbReference type="NCBI Taxonomy" id="2011161"/>
    <lineage>
        <taxon>Eukaryota</taxon>
        <taxon>Metazoa</taxon>
        <taxon>Ecdysozoa</taxon>
        <taxon>Nematoda</taxon>
        <taxon>Chromadorea</taxon>
        <taxon>Plectida</taxon>
        <taxon>Plectina</taxon>
        <taxon>Plectoidea</taxon>
        <taxon>Plectidae</taxon>
        <taxon>Plectus</taxon>
    </lineage>
</organism>
<feature type="compositionally biased region" description="Basic and acidic residues" evidence="1">
    <location>
        <begin position="66"/>
        <end position="76"/>
    </location>
</feature>
<evidence type="ECO:0000313" key="3">
    <source>
        <dbReference type="WBParaSite" id="PSAMB.scaffold21721size573.g38389.t1"/>
    </source>
</evidence>
<dbReference type="Proteomes" id="UP000887566">
    <property type="component" value="Unplaced"/>
</dbReference>
<sequence length="142" mass="16077">MSTLLTTKYVEHRGSDRHLDRPLRPFITGDNHRLSLSGRQTSLSGRHSALGYSSLSNRLSASSYDLHGRSDEDRPYSFRRTYSVRSDSRPSSRLDWSMPSSGSTTPTSELSLSRLRLIEESTGPRPEVITEEYLNSKRAAMR</sequence>
<evidence type="ECO:0000256" key="1">
    <source>
        <dbReference type="SAM" id="MobiDB-lite"/>
    </source>
</evidence>
<feature type="compositionally biased region" description="Low complexity" evidence="1">
    <location>
        <begin position="97"/>
        <end position="110"/>
    </location>
</feature>
<dbReference type="WBParaSite" id="PSAMB.scaffold21721size573.g38389.t1">
    <property type="protein sequence ID" value="PSAMB.scaffold21721size573.g38389.t1"/>
    <property type="gene ID" value="PSAMB.scaffold21721size573.g38389"/>
</dbReference>
<reference evidence="3" key="1">
    <citation type="submission" date="2022-11" db="UniProtKB">
        <authorList>
            <consortium name="WormBaseParasite"/>
        </authorList>
    </citation>
    <scope>IDENTIFICATION</scope>
</reference>
<name>A0A914VMU5_9BILA</name>
<evidence type="ECO:0000313" key="2">
    <source>
        <dbReference type="Proteomes" id="UP000887566"/>
    </source>
</evidence>
<dbReference type="AlphaFoldDB" id="A0A914VMU5"/>
<proteinExistence type="predicted"/>
<keyword evidence="2" id="KW-1185">Reference proteome</keyword>
<accession>A0A914VMU5</accession>